<accession>B0ESJ5</accession>
<feature type="compositionally biased region" description="Low complexity" evidence="1">
    <location>
        <begin position="9"/>
        <end position="20"/>
    </location>
</feature>
<protein>
    <submittedName>
        <fullName evidence="2">Uncharacterized protein</fullName>
    </submittedName>
</protein>
<reference evidence="3" key="1">
    <citation type="submission" date="2007-12" db="EMBL/GenBank/DDBJ databases">
        <title>Annotation of Entamoeba dispar SAW760.</title>
        <authorList>
            <person name="Lorenzi H."/>
            <person name="Inman J."/>
            <person name="Schobel S."/>
            <person name="Amedeo P."/>
            <person name="Caler E."/>
        </authorList>
    </citation>
    <scope>NUCLEOTIDE SEQUENCE [LARGE SCALE GENOMIC DNA]</scope>
    <source>
        <strain evidence="3">ATCC PRA-260 / SAW760</strain>
    </source>
</reference>
<dbReference type="KEGG" id="edi:EDI_204110"/>
<evidence type="ECO:0000256" key="1">
    <source>
        <dbReference type="SAM" id="MobiDB-lite"/>
    </source>
</evidence>
<dbReference type="eggNOG" id="ENOG502RI6D">
    <property type="taxonomic scope" value="Eukaryota"/>
</dbReference>
<name>B0ESJ5_ENTDS</name>
<sequence>MDFSSPKSTPTENTPLLNTNQKNQEELNVFQPPSKIDTFINSLSQLFNSETTNTSNTTTQEILPTPTQFTKLPEFSKVQNQYKEKKQKYQKRKGSYEALRSN</sequence>
<feature type="compositionally biased region" description="Polar residues" evidence="1">
    <location>
        <begin position="60"/>
        <end position="70"/>
    </location>
</feature>
<dbReference type="GeneID" id="5886241"/>
<dbReference type="OMA" id="QFTKLPE"/>
<feature type="region of interest" description="Disordered" evidence="1">
    <location>
        <begin position="50"/>
        <end position="102"/>
    </location>
</feature>
<gene>
    <name evidence="2" type="ORF">EDI_204110</name>
</gene>
<dbReference type="EMBL" id="DS550691">
    <property type="protein sequence ID" value="EDR22489.1"/>
    <property type="molecule type" value="Genomic_DNA"/>
</dbReference>
<feature type="compositionally biased region" description="Low complexity" evidence="1">
    <location>
        <begin position="50"/>
        <end position="59"/>
    </location>
</feature>
<dbReference type="VEuPathDB" id="AmoebaDB:EDI_204110"/>
<proteinExistence type="predicted"/>
<evidence type="ECO:0000313" key="3">
    <source>
        <dbReference type="Proteomes" id="UP000008076"/>
    </source>
</evidence>
<dbReference type="Proteomes" id="UP000008076">
    <property type="component" value="Unassembled WGS sequence"/>
</dbReference>
<dbReference type="AlphaFoldDB" id="B0ESJ5"/>
<keyword evidence="3" id="KW-1185">Reference proteome</keyword>
<dbReference type="RefSeq" id="XP_001741051.1">
    <property type="nucleotide sequence ID" value="XM_001740999.1"/>
</dbReference>
<evidence type="ECO:0000313" key="2">
    <source>
        <dbReference type="EMBL" id="EDR22489.1"/>
    </source>
</evidence>
<feature type="region of interest" description="Disordered" evidence="1">
    <location>
        <begin position="1"/>
        <end position="28"/>
    </location>
</feature>
<organism evidence="3">
    <name type="scientific">Entamoeba dispar (strain ATCC PRA-260 / SAW760)</name>
    <dbReference type="NCBI Taxonomy" id="370354"/>
    <lineage>
        <taxon>Eukaryota</taxon>
        <taxon>Amoebozoa</taxon>
        <taxon>Evosea</taxon>
        <taxon>Archamoebae</taxon>
        <taxon>Mastigamoebida</taxon>
        <taxon>Entamoebidae</taxon>
        <taxon>Entamoeba</taxon>
    </lineage>
</organism>